<feature type="domain" description="ABC transmembrane type-1" evidence="9">
    <location>
        <begin position="22"/>
        <end position="299"/>
    </location>
</feature>
<evidence type="ECO:0000256" key="6">
    <source>
        <dbReference type="ARBA" id="ARBA00023136"/>
    </source>
</evidence>
<feature type="transmembrane region" description="Helical" evidence="7">
    <location>
        <begin position="21"/>
        <end position="44"/>
    </location>
</feature>
<evidence type="ECO:0000256" key="2">
    <source>
        <dbReference type="ARBA" id="ARBA00022692"/>
    </source>
</evidence>
<dbReference type="InterPro" id="IPR036640">
    <property type="entry name" value="ABC1_TM_sf"/>
</dbReference>
<feature type="transmembrane region" description="Helical" evidence="7">
    <location>
        <begin position="56"/>
        <end position="75"/>
    </location>
</feature>
<evidence type="ECO:0000313" key="10">
    <source>
        <dbReference type="EMBL" id="HIW83493.1"/>
    </source>
</evidence>
<dbReference type="PROSITE" id="PS50929">
    <property type="entry name" value="ABC_TM1F"/>
    <property type="match status" value="1"/>
</dbReference>
<evidence type="ECO:0000256" key="3">
    <source>
        <dbReference type="ARBA" id="ARBA00022741"/>
    </source>
</evidence>
<keyword evidence="2 7" id="KW-0812">Transmembrane</keyword>
<keyword evidence="5 7" id="KW-1133">Transmembrane helix</keyword>
<protein>
    <submittedName>
        <fullName evidence="10">ABC transporter ATP-binding protein/permease</fullName>
    </submittedName>
</protein>
<keyword evidence="3" id="KW-0547">Nucleotide-binding</keyword>
<name>A0A9D1R8I7_9FIRM</name>
<dbReference type="EMBL" id="DXGF01000075">
    <property type="protein sequence ID" value="HIW83493.1"/>
    <property type="molecule type" value="Genomic_DNA"/>
</dbReference>
<dbReference type="InterPro" id="IPR027417">
    <property type="entry name" value="P-loop_NTPase"/>
</dbReference>
<dbReference type="InterPro" id="IPR003593">
    <property type="entry name" value="AAA+_ATPase"/>
</dbReference>
<feature type="transmembrane region" description="Helical" evidence="7">
    <location>
        <begin position="137"/>
        <end position="156"/>
    </location>
</feature>
<evidence type="ECO:0000259" key="8">
    <source>
        <dbReference type="PROSITE" id="PS50893"/>
    </source>
</evidence>
<dbReference type="GO" id="GO:0015421">
    <property type="term" value="F:ABC-type oligopeptide transporter activity"/>
    <property type="evidence" value="ECO:0007669"/>
    <property type="project" value="TreeGrafter"/>
</dbReference>
<feature type="transmembrane region" description="Helical" evidence="7">
    <location>
        <begin position="162"/>
        <end position="179"/>
    </location>
</feature>
<dbReference type="GO" id="GO:0005886">
    <property type="term" value="C:plasma membrane"/>
    <property type="evidence" value="ECO:0007669"/>
    <property type="project" value="UniProtKB-SubCell"/>
</dbReference>
<evidence type="ECO:0000256" key="4">
    <source>
        <dbReference type="ARBA" id="ARBA00022840"/>
    </source>
</evidence>
<dbReference type="PANTHER" id="PTHR43394:SF1">
    <property type="entry name" value="ATP-BINDING CASSETTE SUB-FAMILY B MEMBER 10, MITOCHONDRIAL"/>
    <property type="match status" value="1"/>
</dbReference>
<dbReference type="FunFam" id="3.40.50.300:FF:001443">
    <property type="entry name" value="ABC transporter, ATP-binding protein"/>
    <property type="match status" value="1"/>
</dbReference>
<dbReference type="InterPro" id="IPR017871">
    <property type="entry name" value="ABC_transporter-like_CS"/>
</dbReference>
<dbReference type="SUPFAM" id="SSF90123">
    <property type="entry name" value="ABC transporter transmembrane region"/>
    <property type="match status" value="1"/>
</dbReference>
<dbReference type="Gene3D" id="1.20.1560.10">
    <property type="entry name" value="ABC transporter type 1, transmembrane domain"/>
    <property type="match status" value="1"/>
</dbReference>
<dbReference type="PANTHER" id="PTHR43394">
    <property type="entry name" value="ATP-DEPENDENT PERMEASE MDL1, MITOCHONDRIAL"/>
    <property type="match status" value="1"/>
</dbReference>
<comment type="subcellular location">
    <subcellularLocation>
        <location evidence="1">Cell membrane</location>
        <topology evidence="1">Multi-pass membrane protein</topology>
    </subcellularLocation>
</comment>
<feature type="transmembrane region" description="Helical" evidence="7">
    <location>
        <begin position="254"/>
        <end position="281"/>
    </location>
</feature>
<evidence type="ECO:0000313" key="11">
    <source>
        <dbReference type="Proteomes" id="UP000824263"/>
    </source>
</evidence>
<evidence type="ECO:0000256" key="7">
    <source>
        <dbReference type="SAM" id="Phobius"/>
    </source>
</evidence>
<evidence type="ECO:0000256" key="1">
    <source>
        <dbReference type="ARBA" id="ARBA00004651"/>
    </source>
</evidence>
<accession>A0A9D1R8I7</accession>
<dbReference type="SUPFAM" id="SSF52540">
    <property type="entry name" value="P-loop containing nucleoside triphosphate hydrolases"/>
    <property type="match status" value="1"/>
</dbReference>
<comment type="caution">
    <text evidence="10">The sequence shown here is derived from an EMBL/GenBank/DDBJ whole genome shotgun (WGS) entry which is preliminary data.</text>
</comment>
<dbReference type="GO" id="GO:0016887">
    <property type="term" value="F:ATP hydrolysis activity"/>
    <property type="evidence" value="ECO:0007669"/>
    <property type="project" value="InterPro"/>
</dbReference>
<dbReference type="Pfam" id="PF00664">
    <property type="entry name" value="ABC_membrane"/>
    <property type="match status" value="1"/>
</dbReference>
<dbReference type="Gene3D" id="3.40.50.300">
    <property type="entry name" value="P-loop containing nucleotide triphosphate hydrolases"/>
    <property type="match status" value="1"/>
</dbReference>
<dbReference type="InterPro" id="IPR011527">
    <property type="entry name" value="ABC1_TM_dom"/>
</dbReference>
<dbReference type="InterPro" id="IPR039421">
    <property type="entry name" value="Type_1_exporter"/>
</dbReference>
<dbReference type="Proteomes" id="UP000824263">
    <property type="component" value="Unassembled WGS sequence"/>
</dbReference>
<dbReference type="SMART" id="SM00382">
    <property type="entry name" value="AAA"/>
    <property type="match status" value="1"/>
</dbReference>
<organism evidence="10 11">
    <name type="scientific">Candidatus Dorea gallistercoris</name>
    <dbReference type="NCBI Taxonomy" id="2838542"/>
    <lineage>
        <taxon>Bacteria</taxon>
        <taxon>Bacillati</taxon>
        <taxon>Bacillota</taxon>
        <taxon>Clostridia</taxon>
        <taxon>Lachnospirales</taxon>
        <taxon>Lachnospiraceae</taxon>
        <taxon>Dorea</taxon>
    </lineage>
</organism>
<evidence type="ECO:0000256" key="5">
    <source>
        <dbReference type="ARBA" id="ARBA00022989"/>
    </source>
</evidence>
<dbReference type="Pfam" id="PF00005">
    <property type="entry name" value="ABC_tran"/>
    <property type="match status" value="1"/>
</dbReference>
<keyword evidence="4 10" id="KW-0067">ATP-binding</keyword>
<dbReference type="CDD" id="cd07346">
    <property type="entry name" value="ABC_6TM_exporters"/>
    <property type="match status" value="1"/>
</dbReference>
<evidence type="ECO:0000259" key="9">
    <source>
        <dbReference type="PROSITE" id="PS50929"/>
    </source>
</evidence>
<reference evidence="10" key="2">
    <citation type="submission" date="2021-04" db="EMBL/GenBank/DDBJ databases">
        <authorList>
            <person name="Gilroy R."/>
        </authorList>
    </citation>
    <scope>NUCLEOTIDE SEQUENCE</scope>
    <source>
        <strain evidence="10">ChiSxjej1B13-11762</strain>
    </source>
</reference>
<feature type="domain" description="ABC transporter" evidence="8">
    <location>
        <begin position="330"/>
        <end position="564"/>
    </location>
</feature>
<gene>
    <name evidence="10" type="ORF">H9873_04135</name>
</gene>
<dbReference type="AlphaFoldDB" id="A0A9D1R8I7"/>
<proteinExistence type="predicted"/>
<sequence>MRKWLETRFALTPQGAQDTMRAIFASFLVSLSSYAPACLLLLVIDDLVLGHHRPTAFYVILSAAILILILVLMFIEYDSMYNTTYRESANLRVEIADRLNRLPLSYFSRHDTSDLTQTIMADVEAIEHAMSHSIPKFVAFFFYFPLLAILLIGYHWKLGLTVILPIVLGYGLIALSKRIQIGINKKYYLQLRKNSESFQEAIENAQEIRSFGLSQSLKSKLNAQMEESEALHLRSEITSAIPLLSSNIIMQLSLALVILLGIQLLIAGKISVLVLTAYIIAALKIKEAVDTISENVSELYYLDARIQRINAIRNAPVQQGEDTVIGDCEICLKDVTFSYQEDSPVLKGTSFEARPGEVTAMVGVSGCGKTSILRLISRLYDYDTGSITIGGKDIKGISTDSLFEKVSIVFQDVTLFNTSIMENIRLGNRKASDAQVREAARLANCDEFIVRLPEGYDTKIGENGITLSGGERQRLSIARALLKDAPIIILDEIAAALDVENEKKIQDSLNHLIAGKTVIIISHRLKSVEDVDQIVVIEDGKAEAAGTHRELLEKSPAYQKLVENARLAEAFTY</sequence>
<reference evidence="10" key="1">
    <citation type="journal article" date="2021" name="PeerJ">
        <title>Extensive microbial diversity within the chicken gut microbiome revealed by metagenomics and culture.</title>
        <authorList>
            <person name="Gilroy R."/>
            <person name="Ravi A."/>
            <person name="Getino M."/>
            <person name="Pursley I."/>
            <person name="Horton D.L."/>
            <person name="Alikhan N.F."/>
            <person name="Baker D."/>
            <person name="Gharbi K."/>
            <person name="Hall N."/>
            <person name="Watson M."/>
            <person name="Adriaenssens E.M."/>
            <person name="Foster-Nyarko E."/>
            <person name="Jarju S."/>
            <person name="Secka A."/>
            <person name="Antonio M."/>
            <person name="Oren A."/>
            <person name="Chaudhuri R.R."/>
            <person name="La Ragione R."/>
            <person name="Hildebrand F."/>
            <person name="Pallen M.J."/>
        </authorList>
    </citation>
    <scope>NUCLEOTIDE SEQUENCE</scope>
    <source>
        <strain evidence="10">ChiSxjej1B13-11762</strain>
    </source>
</reference>
<dbReference type="PROSITE" id="PS00211">
    <property type="entry name" value="ABC_TRANSPORTER_1"/>
    <property type="match status" value="1"/>
</dbReference>
<dbReference type="InterPro" id="IPR003439">
    <property type="entry name" value="ABC_transporter-like_ATP-bd"/>
</dbReference>
<dbReference type="GO" id="GO:0005524">
    <property type="term" value="F:ATP binding"/>
    <property type="evidence" value="ECO:0007669"/>
    <property type="project" value="UniProtKB-KW"/>
</dbReference>
<dbReference type="PROSITE" id="PS50893">
    <property type="entry name" value="ABC_TRANSPORTER_2"/>
    <property type="match status" value="1"/>
</dbReference>
<keyword evidence="6 7" id="KW-0472">Membrane</keyword>